<evidence type="ECO:0000256" key="1">
    <source>
        <dbReference type="SAM" id="MobiDB-lite"/>
    </source>
</evidence>
<organism evidence="2 3">
    <name type="scientific">Mobilicoccus pelagius NBRC 104925</name>
    <dbReference type="NCBI Taxonomy" id="1089455"/>
    <lineage>
        <taxon>Bacteria</taxon>
        <taxon>Bacillati</taxon>
        <taxon>Actinomycetota</taxon>
        <taxon>Actinomycetes</taxon>
        <taxon>Micrococcales</taxon>
        <taxon>Dermatophilaceae</taxon>
        <taxon>Mobilicoccus</taxon>
    </lineage>
</organism>
<keyword evidence="3" id="KW-1185">Reference proteome</keyword>
<dbReference type="EMBL" id="BAFE01000084">
    <property type="protein sequence ID" value="GAB49354.1"/>
    <property type="molecule type" value="Genomic_DNA"/>
</dbReference>
<accession>H5UUE6</accession>
<feature type="region of interest" description="Disordered" evidence="1">
    <location>
        <begin position="61"/>
        <end position="81"/>
    </location>
</feature>
<dbReference type="Proteomes" id="UP000004367">
    <property type="component" value="Unassembled WGS sequence"/>
</dbReference>
<name>H5UUE6_9MICO</name>
<reference evidence="2 3" key="1">
    <citation type="submission" date="2012-02" db="EMBL/GenBank/DDBJ databases">
        <title>Whole genome shotgun sequence of Mobilicoccus pelagius NBRC 104925.</title>
        <authorList>
            <person name="Yoshida Y."/>
            <person name="Hosoyama A."/>
            <person name="Tsuchikane K."/>
            <person name="Katsumata H."/>
            <person name="Yamazaki S."/>
            <person name="Fujita N."/>
        </authorList>
    </citation>
    <scope>NUCLEOTIDE SEQUENCE [LARGE SCALE GENOMIC DNA]</scope>
    <source>
        <strain evidence="2 3">NBRC 104925</strain>
    </source>
</reference>
<dbReference type="RefSeq" id="WP_009483197.1">
    <property type="nucleotide sequence ID" value="NZ_BAFE01000084.1"/>
</dbReference>
<dbReference type="AlphaFoldDB" id="H5UUE6"/>
<comment type="caution">
    <text evidence="2">The sequence shown here is derived from an EMBL/GenBank/DDBJ whole genome shotgun (WGS) entry which is preliminary data.</text>
</comment>
<proteinExistence type="predicted"/>
<evidence type="ECO:0000313" key="3">
    <source>
        <dbReference type="Proteomes" id="UP000004367"/>
    </source>
</evidence>
<dbReference type="OrthoDB" id="3498897at2"/>
<sequence length="81" mass="8740">MNVTTPVTIRVATDSDDDRLASARLSSEAFGYSTPRRAADVDPLNGSRRTMYPCRNHDRGCVVTGSDGVGRPLTGTRPTGW</sequence>
<evidence type="ECO:0000313" key="2">
    <source>
        <dbReference type="EMBL" id="GAB49354.1"/>
    </source>
</evidence>
<protein>
    <submittedName>
        <fullName evidence="2">Uncharacterized protein</fullName>
    </submittedName>
</protein>
<gene>
    <name evidence="2" type="ORF">MOPEL_113_00340</name>
</gene>